<evidence type="ECO:0000256" key="1">
    <source>
        <dbReference type="SAM" id="Phobius"/>
    </source>
</evidence>
<keyword evidence="1" id="KW-0472">Membrane</keyword>
<sequence length="143" mass="15386">MRVPGFWYAVLVLLVVASGAVAVRYARRLVTVTRVLRRGVRTGGECVRVETEPYQRPEGVRHFFAFHTTDGTRVEFEDLVRRSTEEGTPVAVTYDPRDPAGTAAVAGRGDWPPVLRTLALTSGFGLAAAGFTAVLVRGVLGGG</sequence>
<keyword evidence="1" id="KW-1133">Transmembrane helix</keyword>
<keyword evidence="3" id="KW-1185">Reference proteome</keyword>
<dbReference type="EMBL" id="JAVRES010000002">
    <property type="protein sequence ID" value="MDT0434410.1"/>
    <property type="molecule type" value="Genomic_DNA"/>
</dbReference>
<protein>
    <submittedName>
        <fullName evidence="2">DUF3592 domain-containing protein</fullName>
    </submittedName>
</protein>
<organism evidence="2 3">
    <name type="scientific">Streptomyces doudnae</name>
    <dbReference type="NCBI Taxonomy" id="3075536"/>
    <lineage>
        <taxon>Bacteria</taxon>
        <taxon>Bacillati</taxon>
        <taxon>Actinomycetota</taxon>
        <taxon>Actinomycetes</taxon>
        <taxon>Kitasatosporales</taxon>
        <taxon>Streptomycetaceae</taxon>
        <taxon>Streptomyces</taxon>
    </lineage>
</organism>
<gene>
    <name evidence="2" type="ORF">RM877_06910</name>
</gene>
<feature type="transmembrane region" description="Helical" evidence="1">
    <location>
        <begin position="6"/>
        <end position="26"/>
    </location>
</feature>
<name>A0ABD5EIH8_9ACTN</name>
<dbReference type="Proteomes" id="UP001183535">
    <property type="component" value="Unassembled WGS sequence"/>
</dbReference>
<proteinExistence type="predicted"/>
<dbReference type="AlphaFoldDB" id="A0ABD5EIH8"/>
<accession>A0ABD5EIH8</accession>
<keyword evidence="1" id="KW-0812">Transmembrane</keyword>
<feature type="transmembrane region" description="Helical" evidence="1">
    <location>
        <begin position="118"/>
        <end position="140"/>
    </location>
</feature>
<reference evidence="3" key="1">
    <citation type="submission" date="2023-07" db="EMBL/GenBank/DDBJ databases">
        <title>30 novel species of actinomycetes from the DSMZ collection.</title>
        <authorList>
            <person name="Nouioui I."/>
        </authorList>
    </citation>
    <scope>NUCLEOTIDE SEQUENCE [LARGE SCALE GENOMIC DNA]</scope>
    <source>
        <strain evidence="3">DSM 41981</strain>
    </source>
</reference>
<evidence type="ECO:0000313" key="2">
    <source>
        <dbReference type="EMBL" id="MDT0434410.1"/>
    </source>
</evidence>
<dbReference type="RefSeq" id="WP_093827166.1">
    <property type="nucleotide sequence ID" value="NZ_JAVRES010000002.1"/>
</dbReference>
<evidence type="ECO:0000313" key="3">
    <source>
        <dbReference type="Proteomes" id="UP001183535"/>
    </source>
</evidence>
<comment type="caution">
    <text evidence="2">The sequence shown here is derived from an EMBL/GenBank/DDBJ whole genome shotgun (WGS) entry which is preliminary data.</text>
</comment>